<evidence type="ECO:0000313" key="5">
    <source>
        <dbReference type="EMBL" id="CEK81413.1"/>
    </source>
</evidence>
<gene>
    <name evidence="5" type="primary">ORF125873</name>
</gene>
<evidence type="ECO:0000259" key="4">
    <source>
        <dbReference type="PROSITE" id="PS50067"/>
    </source>
</evidence>
<dbReference type="Gene3D" id="3.40.850.10">
    <property type="entry name" value="Kinesin motor domain"/>
    <property type="match status" value="1"/>
</dbReference>
<protein>
    <recommendedName>
        <fullName evidence="4">Kinesin motor domain-containing protein</fullName>
    </recommendedName>
</protein>
<dbReference type="GO" id="GO:0008017">
    <property type="term" value="F:microtubule binding"/>
    <property type="evidence" value="ECO:0007669"/>
    <property type="project" value="InterPro"/>
</dbReference>
<sequence>METDMQIRVYDETATQNDIFIDSVQPFLISTLQGQNLSIFAYGSGGQRRIGTMLQED</sequence>
<feature type="domain" description="Kinesin motor" evidence="4">
    <location>
        <begin position="1"/>
        <end position="57"/>
    </location>
</feature>
<dbReference type="GO" id="GO:0003777">
    <property type="term" value="F:microtubule motor activity"/>
    <property type="evidence" value="ECO:0007669"/>
    <property type="project" value="InterPro"/>
</dbReference>
<dbReference type="InterPro" id="IPR001752">
    <property type="entry name" value="Kinesin_motor_dom"/>
</dbReference>
<dbReference type="GO" id="GO:0007018">
    <property type="term" value="P:microtubule-based movement"/>
    <property type="evidence" value="ECO:0007669"/>
    <property type="project" value="InterPro"/>
</dbReference>
<comment type="similarity">
    <text evidence="3">Belongs to the TRAFAC class myosin-kinesin ATPase superfamily. Kinesin family.</text>
</comment>
<dbReference type="GO" id="GO:0005524">
    <property type="term" value="F:ATP binding"/>
    <property type="evidence" value="ECO:0007669"/>
    <property type="project" value="UniProtKB-KW"/>
</dbReference>
<comment type="caution">
    <text evidence="3">Lacks conserved residue(s) required for the propagation of feature annotation.</text>
</comment>
<dbReference type="InterPro" id="IPR027417">
    <property type="entry name" value="P-loop_NTPase"/>
</dbReference>
<proteinExistence type="inferred from homology"/>
<dbReference type="EMBL" id="HACG01034548">
    <property type="protein sequence ID" value="CEK81413.1"/>
    <property type="molecule type" value="Transcribed_RNA"/>
</dbReference>
<reference evidence="5" key="1">
    <citation type="submission" date="2014-12" db="EMBL/GenBank/DDBJ databases">
        <title>Insight into the proteome of Arion vulgaris.</title>
        <authorList>
            <person name="Aradska J."/>
            <person name="Bulat T."/>
            <person name="Smidak R."/>
            <person name="Sarate P."/>
            <person name="Gangsoo J."/>
            <person name="Sialana F."/>
            <person name="Bilban M."/>
            <person name="Lubec G."/>
        </authorList>
    </citation>
    <scope>NUCLEOTIDE SEQUENCE</scope>
    <source>
        <tissue evidence="5">Skin</tissue>
    </source>
</reference>
<dbReference type="SUPFAM" id="SSF52540">
    <property type="entry name" value="P-loop containing nucleoside triphosphate hydrolases"/>
    <property type="match status" value="1"/>
</dbReference>
<organism evidence="5">
    <name type="scientific">Arion vulgaris</name>
    <dbReference type="NCBI Taxonomy" id="1028688"/>
    <lineage>
        <taxon>Eukaryota</taxon>
        <taxon>Metazoa</taxon>
        <taxon>Spiralia</taxon>
        <taxon>Lophotrochozoa</taxon>
        <taxon>Mollusca</taxon>
        <taxon>Gastropoda</taxon>
        <taxon>Heterobranchia</taxon>
        <taxon>Euthyneura</taxon>
        <taxon>Panpulmonata</taxon>
        <taxon>Eupulmonata</taxon>
        <taxon>Stylommatophora</taxon>
        <taxon>Helicina</taxon>
        <taxon>Arionoidea</taxon>
        <taxon>Arionidae</taxon>
        <taxon>Arion</taxon>
    </lineage>
</organism>
<dbReference type="AlphaFoldDB" id="A0A0B7AKN4"/>
<evidence type="ECO:0000256" key="3">
    <source>
        <dbReference type="PROSITE-ProRule" id="PRU00283"/>
    </source>
</evidence>
<accession>A0A0B7AKN4</accession>
<keyword evidence="1" id="KW-0547">Nucleotide-binding</keyword>
<keyword evidence="2" id="KW-0067">ATP-binding</keyword>
<name>A0A0B7AKN4_9EUPU</name>
<dbReference type="PROSITE" id="PS50067">
    <property type="entry name" value="KINESIN_MOTOR_2"/>
    <property type="match status" value="1"/>
</dbReference>
<evidence type="ECO:0000256" key="2">
    <source>
        <dbReference type="ARBA" id="ARBA00022840"/>
    </source>
</evidence>
<dbReference type="InterPro" id="IPR036961">
    <property type="entry name" value="Kinesin_motor_dom_sf"/>
</dbReference>
<evidence type="ECO:0000256" key="1">
    <source>
        <dbReference type="ARBA" id="ARBA00022741"/>
    </source>
</evidence>